<evidence type="ECO:0000256" key="6">
    <source>
        <dbReference type="ARBA" id="ARBA00022801"/>
    </source>
</evidence>
<sequence length="542" mass="59629">MIRRIMVVSASIALACIATIAPVLTSLYVANKDAQRRDRQELSGFAEQALMRADLVTYQAFSALFDLGRVSGPSCSPSSLAQAARVIFNYRYVQDAGSYADGQYLCSPLLGDVRSKGMVLPPPDWQTNDGYLVWFKRKSPLSDVREDILIGRDGHYVSVDPAAFVDPIDPAGRPIAAINTETGTVLSVSPGADAREMLDAWKRNGNLKSDRWNYAIAHSSTRPLVIVVKSARSSLVGDWPKLLVIWLSIGVVAGAATGWFMFRRISRLLSFPATLQWAIARKKLDVFYQPIIRLADNECVGVEALVRWKLHGSFVPPEVFVTVAEEHHLIQPLTDLVLHKALSELVGWLRSNPSFYCSINLSSEDLRSDRFLAILTTALTGTGIAAAQLRIEATERSFMHADVTRGVIAAFRAAGHPVYIDDFGTGYSSLSYLQTFQVDVLKIDKSFVDTIAQDTASSVVAPHIIAMAHELGLEIVAEGVQSASQITYLMEKGVQYAQGWYFAKAMSANDLFAWLARYRELHQKGWGADARASSRQSGAHIQ</sequence>
<proteinExistence type="predicted"/>
<protein>
    <recommendedName>
        <fullName evidence="2">cyclic-guanylate-specific phosphodiesterase</fullName>
        <ecNumber evidence="2">3.1.4.52</ecNumber>
    </recommendedName>
</protein>
<dbReference type="Pfam" id="PF12792">
    <property type="entry name" value="CSS-motif"/>
    <property type="match status" value="1"/>
</dbReference>
<evidence type="ECO:0000256" key="5">
    <source>
        <dbReference type="ARBA" id="ARBA00022692"/>
    </source>
</evidence>
<dbReference type="PANTHER" id="PTHR33121">
    <property type="entry name" value="CYCLIC DI-GMP PHOSPHODIESTERASE PDEF"/>
    <property type="match status" value="1"/>
</dbReference>
<evidence type="ECO:0000256" key="9">
    <source>
        <dbReference type="ARBA" id="ARBA00034290"/>
    </source>
</evidence>
<evidence type="ECO:0000313" key="12">
    <source>
        <dbReference type="EMBL" id="CAB3757145.1"/>
    </source>
</evidence>
<dbReference type="SMART" id="SM00052">
    <property type="entry name" value="EAL"/>
    <property type="match status" value="1"/>
</dbReference>
<dbReference type="Proteomes" id="UP000494363">
    <property type="component" value="Unassembled WGS sequence"/>
</dbReference>
<keyword evidence="5 10" id="KW-0812">Transmembrane</keyword>
<evidence type="ECO:0000256" key="7">
    <source>
        <dbReference type="ARBA" id="ARBA00022989"/>
    </source>
</evidence>
<gene>
    <name evidence="12" type="primary">pdeB</name>
    <name evidence="12" type="ORF">LMG29542_03017</name>
</gene>
<keyword evidence="7 10" id="KW-1133">Transmembrane helix</keyword>
<organism evidence="12 13">
    <name type="scientific">Paraburkholderia humisilvae</name>
    <dbReference type="NCBI Taxonomy" id="627669"/>
    <lineage>
        <taxon>Bacteria</taxon>
        <taxon>Pseudomonadati</taxon>
        <taxon>Pseudomonadota</taxon>
        <taxon>Betaproteobacteria</taxon>
        <taxon>Burkholderiales</taxon>
        <taxon>Burkholderiaceae</taxon>
        <taxon>Paraburkholderia</taxon>
    </lineage>
</organism>
<keyword evidence="6 12" id="KW-0378">Hydrolase</keyword>
<dbReference type="EMBL" id="CADIKH010000012">
    <property type="protein sequence ID" value="CAB3757145.1"/>
    <property type="molecule type" value="Genomic_DNA"/>
</dbReference>
<dbReference type="PANTHER" id="PTHR33121:SF79">
    <property type="entry name" value="CYCLIC DI-GMP PHOSPHODIESTERASE PDED-RELATED"/>
    <property type="match status" value="1"/>
</dbReference>
<evidence type="ECO:0000256" key="2">
    <source>
        <dbReference type="ARBA" id="ARBA00012282"/>
    </source>
</evidence>
<dbReference type="Gene3D" id="3.20.20.450">
    <property type="entry name" value="EAL domain"/>
    <property type="match status" value="1"/>
</dbReference>
<dbReference type="PROSITE" id="PS50883">
    <property type="entry name" value="EAL"/>
    <property type="match status" value="1"/>
</dbReference>
<evidence type="ECO:0000256" key="1">
    <source>
        <dbReference type="ARBA" id="ARBA00004651"/>
    </source>
</evidence>
<evidence type="ECO:0000259" key="11">
    <source>
        <dbReference type="PROSITE" id="PS50883"/>
    </source>
</evidence>
<evidence type="ECO:0000256" key="10">
    <source>
        <dbReference type="SAM" id="Phobius"/>
    </source>
</evidence>
<feature type="transmembrane region" description="Helical" evidence="10">
    <location>
        <begin position="242"/>
        <end position="262"/>
    </location>
</feature>
<dbReference type="AlphaFoldDB" id="A0A6J5DW87"/>
<keyword evidence="3" id="KW-1003">Cell membrane</keyword>
<dbReference type="GO" id="GO:0071111">
    <property type="term" value="F:cyclic-guanylate-specific phosphodiesterase activity"/>
    <property type="evidence" value="ECO:0007669"/>
    <property type="project" value="UniProtKB-EC"/>
</dbReference>
<dbReference type="GO" id="GO:0005886">
    <property type="term" value="C:plasma membrane"/>
    <property type="evidence" value="ECO:0007669"/>
    <property type="project" value="UniProtKB-SubCell"/>
</dbReference>
<dbReference type="InterPro" id="IPR050706">
    <property type="entry name" value="Cyclic-di-GMP_PDE-like"/>
</dbReference>
<comment type="subcellular location">
    <subcellularLocation>
        <location evidence="1">Cell membrane</location>
        <topology evidence="1">Multi-pass membrane protein</topology>
    </subcellularLocation>
</comment>
<evidence type="ECO:0000256" key="4">
    <source>
        <dbReference type="ARBA" id="ARBA00022636"/>
    </source>
</evidence>
<dbReference type="RefSeq" id="WP_175227260.1">
    <property type="nucleotide sequence ID" value="NZ_CADIKH010000012.1"/>
</dbReference>
<dbReference type="Pfam" id="PF00563">
    <property type="entry name" value="EAL"/>
    <property type="match status" value="1"/>
</dbReference>
<dbReference type="SUPFAM" id="SSF141868">
    <property type="entry name" value="EAL domain-like"/>
    <property type="match status" value="1"/>
</dbReference>
<dbReference type="EC" id="3.1.4.52" evidence="2"/>
<dbReference type="InterPro" id="IPR035919">
    <property type="entry name" value="EAL_sf"/>
</dbReference>
<dbReference type="CDD" id="cd01948">
    <property type="entry name" value="EAL"/>
    <property type="match status" value="1"/>
</dbReference>
<dbReference type="InterPro" id="IPR024744">
    <property type="entry name" value="CSS-motif_dom"/>
</dbReference>
<comment type="catalytic activity">
    <reaction evidence="9">
        <text>3',3'-c-di-GMP + H2O = 5'-phosphoguanylyl(3'-&gt;5')guanosine + H(+)</text>
        <dbReference type="Rhea" id="RHEA:24902"/>
        <dbReference type="ChEBI" id="CHEBI:15377"/>
        <dbReference type="ChEBI" id="CHEBI:15378"/>
        <dbReference type="ChEBI" id="CHEBI:58754"/>
        <dbReference type="ChEBI" id="CHEBI:58805"/>
        <dbReference type="EC" id="3.1.4.52"/>
    </reaction>
</comment>
<accession>A0A6J5DW87</accession>
<feature type="domain" description="EAL" evidence="11">
    <location>
        <begin position="268"/>
        <end position="519"/>
    </location>
</feature>
<keyword evidence="8 10" id="KW-0472">Membrane</keyword>
<dbReference type="PROSITE" id="PS51257">
    <property type="entry name" value="PROKAR_LIPOPROTEIN"/>
    <property type="match status" value="1"/>
</dbReference>
<evidence type="ECO:0000256" key="8">
    <source>
        <dbReference type="ARBA" id="ARBA00023136"/>
    </source>
</evidence>
<evidence type="ECO:0000313" key="13">
    <source>
        <dbReference type="Proteomes" id="UP000494363"/>
    </source>
</evidence>
<reference evidence="12 13" key="1">
    <citation type="submission" date="2020-04" db="EMBL/GenBank/DDBJ databases">
        <authorList>
            <person name="De Canck E."/>
        </authorList>
    </citation>
    <scope>NUCLEOTIDE SEQUENCE [LARGE SCALE GENOMIC DNA]</scope>
    <source>
        <strain evidence="12 13">LMG 29542</strain>
    </source>
</reference>
<evidence type="ECO:0000256" key="3">
    <source>
        <dbReference type="ARBA" id="ARBA00022475"/>
    </source>
</evidence>
<keyword evidence="13" id="KW-1185">Reference proteome</keyword>
<name>A0A6J5DW87_9BURK</name>
<keyword evidence="4" id="KW-0973">c-di-GMP</keyword>
<dbReference type="InterPro" id="IPR001633">
    <property type="entry name" value="EAL_dom"/>
</dbReference>